<evidence type="ECO:0000313" key="2">
    <source>
        <dbReference type="EMBL" id="PTW63039.1"/>
    </source>
</evidence>
<dbReference type="Gene3D" id="3.40.50.360">
    <property type="match status" value="1"/>
</dbReference>
<proteinExistence type="predicted"/>
<feature type="domain" description="NADPH-dependent FMN reductase-like" evidence="1">
    <location>
        <begin position="8"/>
        <end position="155"/>
    </location>
</feature>
<dbReference type="PANTHER" id="PTHR30543">
    <property type="entry name" value="CHROMATE REDUCTASE"/>
    <property type="match status" value="1"/>
</dbReference>
<dbReference type="RefSeq" id="WP_107988525.1">
    <property type="nucleotide sequence ID" value="NZ_QAYG01000001.1"/>
</dbReference>
<name>A0A2T5VH08_9HYPH</name>
<organism evidence="2 3">
    <name type="scientific">Breoghania corrubedonensis</name>
    <dbReference type="NCBI Taxonomy" id="665038"/>
    <lineage>
        <taxon>Bacteria</taxon>
        <taxon>Pseudomonadati</taxon>
        <taxon>Pseudomonadota</taxon>
        <taxon>Alphaproteobacteria</taxon>
        <taxon>Hyphomicrobiales</taxon>
        <taxon>Stappiaceae</taxon>
        <taxon>Breoghania</taxon>
    </lineage>
</organism>
<evidence type="ECO:0000313" key="3">
    <source>
        <dbReference type="Proteomes" id="UP000244081"/>
    </source>
</evidence>
<dbReference type="SUPFAM" id="SSF52218">
    <property type="entry name" value="Flavoproteins"/>
    <property type="match status" value="1"/>
</dbReference>
<dbReference type="GO" id="GO:0016491">
    <property type="term" value="F:oxidoreductase activity"/>
    <property type="evidence" value="ECO:0007669"/>
    <property type="project" value="InterPro"/>
</dbReference>
<gene>
    <name evidence="2" type="ORF">C8N35_1011088</name>
</gene>
<dbReference type="InterPro" id="IPR005025">
    <property type="entry name" value="FMN_Rdtase-like_dom"/>
</dbReference>
<dbReference type="AlphaFoldDB" id="A0A2T5VH08"/>
<evidence type="ECO:0000259" key="1">
    <source>
        <dbReference type="Pfam" id="PF03358"/>
    </source>
</evidence>
<dbReference type="PANTHER" id="PTHR30543:SF21">
    <property type="entry name" value="NAD(P)H-DEPENDENT FMN REDUCTASE LOT6"/>
    <property type="match status" value="1"/>
</dbReference>
<dbReference type="Pfam" id="PF03358">
    <property type="entry name" value="FMN_red"/>
    <property type="match status" value="1"/>
</dbReference>
<reference evidence="2 3" key="1">
    <citation type="submission" date="2018-04" db="EMBL/GenBank/DDBJ databases">
        <title>Genomic Encyclopedia of Archaeal and Bacterial Type Strains, Phase II (KMG-II): from individual species to whole genera.</title>
        <authorList>
            <person name="Goeker M."/>
        </authorList>
    </citation>
    <scope>NUCLEOTIDE SEQUENCE [LARGE SCALE GENOMIC DNA]</scope>
    <source>
        <strain evidence="2 3">DSM 23382</strain>
    </source>
</reference>
<dbReference type="InterPro" id="IPR029039">
    <property type="entry name" value="Flavoprotein-like_sf"/>
</dbReference>
<accession>A0A2T5VH08</accession>
<dbReference type="OrthoDB" id="9812295at2"/>
<protein>
    <submittedName>
        <fullName evidence="2">Chromate reductase</fullName>
    </submittedName>
</protein>
<sequence>MTSKDKLNIIGLCGSLRKGSFNHALLRALPDLAPQRMTITEGPAIGAIPPYNADVQNGDGFPPEVTALAEAIRTADGIIIVSPEYNYSVPGVLKNALDWVSRVDNQPFAAKPVCLQSVSMGQLGGARMQYHLRQIMVFLGADVFTTPEVFVGAGHQKFDKDTLALTDEGTREFAGKQLAAFADYIDRVSA</sequence>
<keyword evidence="3" id="KW-1185">Reference proteome</keyword>
<dbReference type="Proteomes" id="UP000244081">
    <property type="component" value="Unassembled WGS sequence"/>
</dbReference>
<dbReference type="InterPro" id="IPR050712">
    <property type="entry name" value="NAD(P)H-dep_reductase"/>
</dbReference>
<dbReference type="GO" id="GO:0005829">
    <property type="term" value="C:cytosol"/>
    <property type="evidence" value="ECO:0007669"/>
    <property type="project" value="TreeGrafter"/>
</dbReference>
<comment type="caution">
    <text evidence="2">The sequence shown here is derived from an EMBL/GenBank/DDBJ whole genome shotgun (WGS) entry which is preliminary data.</text>
</comment>
<dbReference type="GO" id="GO:0010181">
    <property type="term" value="F:FMN binding"/>
    <property type="evidence" value="ECO:0007669"/>
    <property type="project" value="TreeGrafter"/>
</dbReference>
<dbReference type="EMBL" id="QAYG01000001">
    <property type="protein sequence ID" value="PTW63039.1"/>
    <property type="molecule type" value="Genomic_DNA"/>
</dbReference>